<name>A0A6L6Q5T2_9BURK</name>
<dbReference type="GO" id="GO:0016301">
    <property type="term" value="F:kinase activity"/>
    <property type="evidence" value="ECO:0007669"/>
    <property type="project" value="UniProtKB-KW"/>
</dbReference>
<sequence length="366" mass="39273">MLNEFVLTHQDELARRCGARVYQRNPGTATNVMQGIETFIRQLVATLQTEEEGARQKNFQLVGDKGGVEMRSDIGDAAALTGKDLLRQGMQIHEVVHHYGDVCQAITDMAIEHGVQASVDEYRILNRCLDNAIAHAVSEFSFHRDAVTAQESVLLSNARTGEFLLELRKLLGTASLAFSATRTGSLPVNGATGAILERTLQQIGKLIEDFSADLLGAPSANMLEVFSLSGLIEEVATTAAPAARDYACPLAVPPVDRALGLRGNRDLIFAALVNLLQRAFAFYPPAAEVTLTAYASGERIRIDILSQCGAAPDGAAPGAPDNSKGHETDLALARRFVASSDGVITTRVLDGAYMFAISLPRHAMPT</sequence>
<dbReference type="RefSeq" id="WP_155441466.1">
    <property type="nucleotide sequence ID" value="NZ_WNLA01000020.1"/>
</dbReference>
<comment type="caution">
    <text evidence="1">The sequence shown here is derived from an EMBL/GenBank/DDBJ whole genome shotgun (WGS) entry which is preliminary data.</text>
</comment>
<dbReference type="SUPFAM" id="SSF55874">
    <property type="entry name" value="ATPase domain of HSP90 chaperone/DNA topoisomerase II/histidine kinase"/>
    <property type="match status" value="1"/>
</dbReference>
<dbReference type="Proteomes" id="UP000484015">
    <property type="component" value="Unassembled WGS sequence"/>
</dbReference>
<evidence type="ECO:0000313" key="2">
    <source>
        <dbReference type="Proteomes" id="UP000484015"/>
    </source>
</evidence>
<keyword evidence="2" id="KW-1185">Reference proteome</keyword>
<accession>A0A6L6Q5T2</accession>
<dbReference type="EMBL" id="WNLA01000020">
    <property type="protein sequence ID" value="MTW05117.1"/>
    <property type="molecule type" value="Genomic_DNA"/>
</dbReference>
<protein>
    <submittedName>
        <fullName evidence="1">Sensor histidine kinase</fullName>
    </submittedName>
</protein>
<gene>
    <name evidence="1" type="ORF">GM668_23870</name>
</gene>
<organism evidence="1 2">
    <name type="scientific">Pseudoduganella ginsengisoli</name>
    <dbReference type="NCBI Taxonomy" id="1462440"/>
    <lineage>
        <taxon>Bacteria</taxon>
        <taxon>Pseudomonadati</taxon>
        <taxon>Pseudomonadota</taxon>
        <taxon>Betaproteobacteria</taxon>
        <taxon>Burkholderiales</taxon>
        <taxon>Oxalobacteraceae</taxon>
        <taxon>Telluria group</taxon>
        <taxon>Pseudoduganella</taxon>
    </lineage>
</organism>
<keyword evidence="1" id="KW-0418">Kinase</keyword>
<proteinExistence type="predicted"/>
<evidence type="ECO:0000313" key="1">
    <source>
        <dbReference type="EMBL" id="MTW05117.1"/>
    </source>
</evidence>
<dbReference type="InterPro" id="IPR036890">
    <property type="entry name" value="HATPase_C_sf"/>
</dbReference>
<keyword evidence="1" id="KW-0808">Transferase</keyword>
<dbReference type="OrthoDB" id="9146955at2"/>
<reference evidence="1 2" key="1">
    <citation type="submission" date="2019-11" db="EMBL/GenBank/DDBJ databases">
        <title>Type strains purchased from KCTC, JCM and DSMZ.</title>
        <authorList>
            <person name="Lu H."/>
        </authorList>
    </citation>
    <scope>NUCLEOTIDE SEQUENCE [LARGE SCALE GENOMIC DNA]</scope>
    <source>
        <strain evidence="1 2">KCTC 42409</strain>
    </source>
</reference>
<dbReference type="AlphaFoldDB" id="A0A6L6Q5T2"/>